<dbReference type="RefSeq" id="WP_154307448.1">
    <property type="nucleotide sequence ID" value="NZ_WKKI01000013.1"/>
</dbReference>
<evidence type="ECO:0000256" key="3">
    <source>
        <dbReference type="ARBA" id="ARBA00022969"/>
    </source>
</evidence>
<proteinExistence type="inferred from homology"/>
<dbReference type="EMBL" id="WKKI01000013">
    <property type="protein sequence ID" value="MRX72291.1"/>
    <property type="molecule type" value="Genomic_DNA"/>
</dbReference>
<dbReference type="InterPro" id="IPR012610">
    <property type="entry name" value="SASP_SspH"/>
</dbReference>
<dbReference type="AlphaFoldDB" id="A0A7X2LYF6"/>
<dbReference type="Proteomes" id="UP000448867">
    <property type="component" value="Unassembled WGS sequence"/>
</dbReference>
<gene>
    <name evidence="4" type="ORF">GJU40_09015</name>
</gene>
<dbReference type="GO" id="GO:0030436">
    <property type="term" value="P:asexual sporulation"/>
    <property type="evidence" value="ECO:0007669"/>
    <property type="project" value="InterPro"/>
</dbReference>
<evidence type="ECO:0000313" key="4">
    <source>
        <dbReference type="EMBL" id="MRX72291.1"/>
    </source>
</evidence>
<comment type="caution">
    <text evidence="4">The sequence shown here is derived from an EMBL/GenBank/DDBJ whole genome shotgun (WGS) entry which is preliminary data.</text>
</comment>
<evidence type="ECO:0000313" key="5">
    <source>
        <dbReference type="Proteomes" id="UP000448867"/>
    </source>
</evidence>
<keyword evidence="3" id="KW-0749">Sporulation</keyword>
<sequence>MEENRVKQILSSSADIEVTYQGVSVWIDSLHDDGKFATVHLRGPLEERSVVEIQDLLEEGR</sequence>
<comment type="subcellular location">
    <subcellularLocation>
        <location evidence="1">Spore core</location>
    </subcellularLocation>
</comment>
<dbReference type="OrthoDB" id="2721675at2"/>
<evidence type="ECO:0000256" key="1">
    <source>
        <dbReference type="ARBA" id="ARBA00004288"/>
    </source>
</evidence>
<name>A0A7X2LYF6_9BACI</name>
<evidence type="ECO:0000256" key="2">
    <source>
        <dbReference type="ARBA" id="ARBA00006573"/>
    </source>
</evidence>
<keyword evidence="5" id="KW-1185">Reference proteome</keyword>
<dbReference type="GO" id="GO:0030435">
    <property type="term" value="P:sporulation resulting in formation of a cellular spore"/>
    <property type="evidence" value="ECO:0007669"/>
    <property type="project" value="UniProtKB-KW"/>
</dbReference>
<dbReference type="Pfam" id="PF08141">
    <property type="entry name" value="SspH"/>
    <property type="match status" value="1"/>
</dbReference>
<protein>
    <submittedName>
        <fullName evidence="4">Small, acid-soluble spore protein, H family</fullName>
    </submittedName>
</protein>
<organism evidence="4 5">
    <name type="scientific">Metabacillus lacus</name>
    <dbReference type="NCBI Taxonomy" id="1983721"/>
    <lineage>
        <taxon>Bacteria</taxon>
        <taxon>Bacillati</taxon>
        <taxon>Bacillota</taxon>
        <taxon>Bacilli</taxon>
        <taxon>Bacillales</taxon>
        <taxon>Bacillaceae</taxon>
        <taxon>Metabacillus</taxon>
    </lineage>
</organism>
<reference evidence="4 5" key="1">
    <citation type="submission" date="2019-11" db="EMBL/GenBank/DDBJ databases">
        <title>Bacillus lacus genome.</title>
        <authorList>
            <person name="Allen C.J."/>
            <person name="Newman J.D."/>
        </authorList>
    </citation>
    <scope>NUCLEOTIDE SEQUENCE [LARGE SCALE GENOMIC DNA]</scope>
    <source>
        <strain evidence="4 5">KCTC 33946</strain>
    </source>
</reference>
<dbReference type="GO" id="GO:0042601">
    <property type="term" value="C:endospore-forming forespore"/>
    <property type="evidence" value="ECO:0007669"/>
    <property type="project" value="InterPro"/>
</dbReference>
<accession>A0A7X2LYF6</accession>
<comment type="similarity">
    <text evidence="2">Belongs to the SspH family.</text>
</comment>